<dbReference type="AlphaFoldDB" id="W7DEP4"/>
<proteinExistence type="predicted"/>
<dbReference type="InterPro" id="IPR009660">
    <property type="entry name" value="Phage_A500_Gp15"/>
</dbReference>
<dbReference type="Proteomes" id="UP000019241">
    <property type="component" value="Unassembled WGS sequence"/>
</dbReference>
<accession>W7DEP4</accession>
<evidence type="ECO:0000313" key="1">
    <source>
        <dbReference type="EMBL" id="EUJ47648.1"/>
    </source>
</evidence>
<name>W7DEP4_9LIST</name>
<evidence type="ECO:0000313" key="2">
    <source>
        <dbReference type="Proteomes" id="UP000019241"/>
    </source>
</evidence>
<organism evidence="1 2">
    <name type="scientific">Listeria fleischmannii FSL S10-1203</name>
    <dbReference type="NCBI Taxonomy" id="1265822"/>
    <lineage>
        <taxon>Bacteria</taxon>
        <taxon>Bacillati</taxon>
        <taxon>Bacillota</taxon>
        <taxon>Bacilli</taxon>
        <taxon>Bacillales</taxon>
        <taxon>Listeriaceae</taxon>
        <taxon>Listeria</taxon>
    </lineage>
</organism>
<dbReference type="RefSeq" id="WP_036064881.1">
    <property type="nucleotide sequence ID" value="NZ_AODM01000066.1"/>
</dbReference>
<reference evidence="1 2" key="1">
    <citation type="submission" date="2012-12" db="EMBL/GenBank/DDBJ databases">
        <title>Novel taxa of Listeriaceae from agricultural environments in the United States.</title>
        <authorList>
            <person name="den Bakker H.C."/>
            <person name="Allred A."/>
            <person name="Warchocki S."/>
            <person name="Wright E.M."/>
            <person name="Burrell A."/>
            <person name="Nightingale K.K."/>
            <person name="Kephart D."/>
            <person name="Wiedmann M."/>
        </authorList>
    </citation>
    <scope>NUCLEOTIDE SEQUENCE [LARGE SCALE GENOMIC DNA]</scope>
    <source>
        <strain evidence="1 2">FSL S10-1203</strain>
    </source>
</reference>
<protein>
    <submittedName>
        <fullName evidence="1">Bacteriophage Gp15 family protein</fullName>
    </submittedName>
</protein>
<dbReference type="EMBL" id="AODM01000066">
    <property type="protein sequence ID" value="EUJ47648.1"/>
    <property type="molecule type" value="Genomic_DNA"/>
</dbReference>
<dbReference type="Pfam" id="PF06854">
    <property type="entry name" value="Phage_Gp15"/>
    <property type="match status" value="1"/>
</dbReference>
<gene>
    <name evidence="1" type="ORF">MCOL2_18049</name>
</gene>
<sequence>MLNLKCSLENSIMIGEIEYRANFSFDNVLKWIEIRDDETFSDEYKLLEGFRIFCGEVAEFDQNKIAAMIEIQNYLFHSNGDTPEADRLEEQKQVYNNRDRDWLINHAKSFDITDLEDLTKAEIIERLLAPEKEIAEKSFDWDQDAEYIYAAFKEQYNVDLIDEQGKLHWLKFQAMFHSLNKDTYFSQIKNIREMDVPTDPEAATKVLEAKASYQIKKKKGGG</sequence>
<dbReference type="PATRIC" id="fig|1265822.4.peg.3671"/>
<comment type="caution">
    <text evidence="1">The sequence shown here is derived from an EMBL/GenBank/DDBJ whole genome shotgun (WGS) entry which is preliminary data.</text>
</comment>